<sequence>MSKRQSNGDDKAAKKKKVRFDTVAKKKKDETIRFTGAKSLRARLMLATLAKRRIVISGIREHTEVPGVTNDEACFVRLLDKLSSGSKIEINETGSVLTYEPGYLVGGRVEHDCSRCQRGVGWFLECVLPMAPFCATAIELTLLGVTSGGKTWRSADAIKHVSLHAIRDFSVECDLQIARRQASGPGIKEPPGKVVLTCEPKRQLEPIDLEDEGLVKNVRGVAYCARVAPALANRVVAAARGHLNKLVSDVRITTDAATRRNSADASGFGVLLVAESTTGRKIGVDLDASWALPEGDKSPERLGELAALSLAAEIAKAGAFDTNNQALVLTMMALGPDFVSIARLPGPLSQPAVDRLRLLDTFFSLRFKIDQQKDHHDTVRCVCLGASYANVAKPAT</sequence>
<evidence type="ECO:0000256" key="3">
    <source>
        <dbReference type="ARBA" id="ARBA00022517"/>
    </source>
</evidence>
<dbReference type="InterPro" id="IPR037136">
    <property type="entry name" value="RNA3'_phos_cyclase_dom_sf"/>
</dbReference>
<feature type="domain" description="RNA 3'-terminal phosphate cyclase" evidence="5">
    <location>
        <begin position="33"/>
        <end position="369"/>
    </location>
</feature>
<evidence type="ECO:0000256" key="1">
    <source>
        <dbReference type="ARBA" id="ARBA00004604"/>
    </source>
</evidence>
<dbReference type="InterPro" id="IPR013791">
    <property type="entry name" value="RNA3'-term_phos_cycl_insert"/>
</dbReference>
<dbReference type="NCBIfam" id="TIGR03400">
    <property type="entry name" value="18S_RNA_Rcl1p"/>
    <property type="match status" value="1"/>
</dbReference>
<evidence type="ECO:0000259" key="5">
    <source>
        <dbReference type="Pfam" id="PF01137"/>
    </source>
</evidence>
<keyword evidence="4" id="KW-0539">Nucleus</keyword>
<dbReference type="Gene3D" id="3.30.360.20">
    <property type="entry name" value="RNA 3'-terminal phosphate cyclase, insert domain"/>
    <property type="match status" value="1"/>
</dbReference>
<dbReference type="PANTHER" id="PTHR11096:SF1">
    <property type="entry name" value="RNA 3'-TERMINAL PHOSPHATE CYCLASE-LIKE PROTEIN"/>
    <property type="match status" value="1"/>
</dbReference>
<dbReference type="Proteomes" id="UP001230188">
    <property type="component" value="Unassembled WGS sequence"/>
</dbReference>
<dbReference type="SUPFAM" id="SSF55205">
    <property type="entry name" value="EPT/RTPC-like"/>
    <property type="match status" value="1"/>
</dbReference>
<reference evidence="7" key="1">
    <citation type="submission" date="2023-01" db="EMBL/GenBank/DDBJ databases">
        <title>Metagenome sequencing of chrysophaentin producing Chrysophaeum taylorii.</title>
        <authorList>
            <person name="Davison J."/>
            <person name="Bewley C."/>
        </authorList>
    </citation>
    <scope>NUCLEOTIDE SEQUENCE</scope>
    <source>
        <strain evidence="7">NIES-1699</strain>
    </source>
</reference>
<organism evidence="7 8">
    <name type="scientific">Chrysophaeum taylorii</name>
    <dbReference type="NCBI Taxonomy" id="2483200"/>
    <lineage>
        <taxon>Eukaryota</taxon>
        <taxon>Sar</taxon>
        <taxon>Stramenopiles</taxon>
        <taxon>Ochrophyta</taxon>
        <taxon>Pelagophyceae</taxon>
        <taxon>Pelagomonadales</taxon>
        <taxon>Pelagomonadaceae</taxon>
        <taxon>Chrysophaeum</taxon>
    </lineage>
</organism>
<evidence type="ECO:0000313" key="7">
    <source>
        <dbReference type="EMBL" id="KAJ8600236.1"/>
    </source>
</evidence>
<comment type="similarity">
    <text evidence="2">Belongs to the RNA 3'-terminal cyclase family. Type 2 subfamily.</text>
</comment>
<evidence type="ECO:0008006" key="9">
    <source>
        <dbReference type="Google" id="ProtNLM"/>
    </source>
</evidence>
<protein>
    <recommendedName>
        <fullName evidence="9">RNA 3'-terminal phosphate cyclase-like protein</fullName>
    </recommendedName>
</protein>
<proteinExistence type="inferred from homology"/>
<comment type="subcellular location">
    <subcellularLocation>
        <location evidence="1">Nucleus</location>
        <location evidence="1">Nucleolus</location>
    </subcellularLocation>
</comment>
<dbReference type="EMBL" id="JAQMWT010000526">
    <property type="protein sequence ID" value="KAJ8600236.1"/>
    <property type="molecule type" value="Genomic_DNA"/>
</dbReference>
<feature type="domain" description="RNA 3'-terminal phosphate cyclase insert" evidence="6">
    <location>
        <begin position="211"/>
        <end position="315"/>
    </location>
</feature>
<evidence type="ECO:0000259" key="6">
    <source>
        <dbReference type="Pfam" id="PF05189"/>
    </source>
</evidence>
<dbReference type="InterPro" id="IPR000228">
    <property type="entry name" value="RNA3'_term_phos_cyc"/>
</dbReference>
<dbReference type="InterPro" id="IPR013792">
    <property type="entry name" value="RNA3'P_cycl/enolpyr_Trfase_a/b"/>
</dbReference>
<name>A0AAD7U8I5_9STRA</name>
<dbReference type="InterPro" id="IPR023797">
    <property type="entry name" value="RNA3'_phos_cyclase_dom"/>
</dbReference>
<dbReference type="PANTHER" id="PTHR11096">
    <property type="entry name" value="RNA 3' TERMINAL PHOSPHATE CYCLASE"/>
    <property type="match status" value="1"/>
</dbReference>
<dbReference type="Pfam" id="PF01137">
    <property type="entry name" value="RTC"/>
    <property type="match status" value="1"/>
</dbReference>
<dbReference type="GO" id="GO:0004521">
    <property type="term" value="F:RNA endonuclease activity"/>
    <property type="evidence" value="ECO:0007669"/>
    <property type="project" value="TreeGrafter"/>
</dbReference>
<evidence type="ECO:0000313" key="8">
    <source>
        <dbReference type="Proteomes" id="UP001230188"/>
    </source>
</evidence>
<dbReference type="AlphaFoldDB" id="A0AAD7U8I5"/>
<dbReference type="GO" id="GO:0000479">
    <property type="term" value="P:endonucleolytic cleavage of tricistronic rRNA transcript (SSU-rRNA, 5.8S rRNA, LSU-rRNA)"/>
    <property type="evidence" value="ECO:0007669"/>
    <property type="project" value="TreeGrafter"/>
</dbReference>
<keyword evidence="3" id="KW-0690">Ribosome biogenesis</keyword>
<dbReference type="Gene3D" id="3.65.10.20">
    <property type="entry name" value="RNA 3'-terminal phosphate cyclase domain"/>
    <property type="match status" value="1"/>
</dbReference>
<keyword evidence="8" id="KW-1185">Reference proteome</keyword>
<dbReference type="Pfam" id="PF05189">
    <property type="entry name" value="RTC_insert"/>
    <property type="match status" value="1"/>
</dbReference>
<dbReference type="GO" id="GO:0005730">
    <property type="term" value="C:nucleolus"/>
    <property type="evidence" value="ECO:0007669"/>
    <property type="project" value="UniProtKB-SubCell"/>
</dbReference>
<accession>A0AAD7U8I5</accession>
<gene>
    <name evidence="7" type="ORF">CTAYLR_001976</name>
</gene>
<comment type="caution">
    <text evidence="7">The sequence shown here is derived from an EMBL/GenBank/DDBJ whole genome shotgun (WGS) entry which is preliminary data.</text>
</comment>
<dbReference type="InterPro" id="IPR036553">
    <property type="entry name" value="RPTC_insert"/>
</dbReference>
<dbReference type="InterPro" id="IPR016443">
    <property type="entry name" value="RNA3'_term_phos_cyc_type_2"/>
</dbReference>
<evidence type="ECO:0000256" key="2">
    <source>
        <dbReference type="ARBA" id="ARBA00007089"/>
    </source>
</evidence>
<evidence type="ECO:0000256" key="4">
    <source>
        <dbReference type="ARBA" id="ARBA00023242"/>
    </source>
</evidence>